<feature type="compositionally biased region" description="Acidic residues" evidence="5">
    <location>
        <begin position="186"/>
        <end position="200"/>
    </location>
</feature>
<dbReference type="Gene3D" id="1.20.120.910">
    <property type="entry name" value="DksA, coiled-coil domain"/>
    <property type="match status" value="1"/>
</dbReference>
<gene>
    <name evidence="7" type="ORF">WQ57_20560</name>
</gene>
<name>A0A0M2SRA4_9BACI</name>
<keyword evidence="8" id="KW-1185">Reference proteome</keyword>
<dbReference type="RefSeq" id="WP_046525627.1">
    <property type="nucleotide sequence ID" value="NZ_LAYY01000037.1"/>
</dbReference>
<protein>
    <submittedName>
        <fullName evidence="7">Molecular chaperone DnaK</fullName>
    </submittedName>
</protein>
<dbReference type="Proteomes" id="UP000034166">
    <property type="component" value="Unassembled WGS sequence"/>
</dbReference>
<dbReference type="InterPro" id="IPR037187">
    <property type="entry name" value="DnaK_N"/>
</dbReference>
<comment type="caution">
    <text evidence="7">The sequence shown here is derived from an EMBL/GenBank/DDBJ whole genome shotgun (WGS) entry which is preliminary data.</text>
</comment>
<feature type="region of interest" description="Disordered" evidence="5">
    <location>
        <begin position="18"/>
        <end position="38"/>
    </location>
</feature>
<proteinExistence type="predicted"/>
<dbReference type="InterPro" id="IPR000962">
    <property type="entry name" value="Znf_DskA_TraR"/>
</dbReference>
<evidence type="ECO:0000256" key="3">
    <source>
        <dbReference type="ARBA" id="ARBA00022833"/>
    </source>
</evidence>
<dbReference type="SUPFAM" id="SSF57716">
    <property type="entry name" value="Glucocorticoid receptor-like (DNA-binding domain)"/>
    <property type="match status" value="1"/>
</dbReference>
<dbReference type="PANTHER" id="PTHR33823">
    <property type="entry name" value="RNA POLYMERASE-BINDING TRANSCRIPTION FACTOR DKSA-RELATED"/>
    <property type="match status" value="1"/>
</dbReference>
<evidence type="ECO:0000313" key="8">
    <source>
        <dbReference type="Proteomes" id="UP000034166"/>
    </source>
</evidence>
<evidence type="ECO:0000259" key="6">
    <source>
        <dbReference type="Pfam" id="PF01258"/>
    </source>
</evidence>
<evidence type="ECO:0000256" key="1">
    <source>
        <dbReference type="ARBA" id="ARBA00022723"/>
    </source>
</evidence>
<sequence length="256" mass="29103">MLPKELLTKQKQVLQEEKEQLERQLDAGTGEGQDFLKGSITDATGELSLYDNHMADSGTELFERSKGLAMEEHHRSQLEKINLALEAIEEGNYGKCKECGENIPEERLEAIPYTLYCTDHTPEQGLSNARPAEEDVLEHTHTTEFQRRENAEMADHKDSLQEVAQFGTSETPSDVLGDQDSYNDLYSEETTNEGFTEDYESFAANDIDGDDRSVVPNKQKEEYEEMLDSAGMDSQLGDIPYRKRDSYLQDKPYKPE</sequence>
<dbReference type="InterPro" id="IPR014240">
    <property type="entry name" value="YteA"/>
</dbReference>
<dbReference type="SUPFAM" id="SSF109635">
    <property type="entry name" value="DnaK suppressor protein DksA, alpha-hairpin domain"/>
    <property type="match status" value="1"/>
</dbReference>
<dbReference type="PANTHER" id="PTHR33823:SF4">
    <property type="entry name" value="GENERAL STRESS PROTEIN 16O"/>
    <property type="match status" value="1"/>
</dbReference>
<dbReference type="AlphaFoldDB" id="A0A0M2SRA4"/>
<evidence type="ECO:0000256" key="5">
    <source>
        <dbReference type="SAM" id="MobiDB-lite"/>
    </source>
</evidence>
<dbReference type="GO" id="GO:0008270">
    <property type="term" value="F:zinc ion binding"/>
    <property type="evidence" value="ECO:0007669"/>
    <property type="project" value="UniProtKB-KW"/>
</dbReference>
<evidence type="ECO:0000256" key="2">
    <source>
        <dbReference type="ARBA" id="ARBA00022771"/>
    </source>
</evidence>
<evidence type="ECO:0000313" key="7">
    <source>
        <dbReference type="EMBL" id="KKK36206.1"/>
    </source>
</evidence>
<feature type="zinc finger region" description="dksA C4-type" evidence="4">
    <location>
        <begin position="96"/>
        <end position="120"/>
    </location>
</feature>
<keyword evidence="1" id="KW-0479">Metal-binding</keyword>
<feature type="compositionally biased region" description="Basic and acidic residues" evidence="5">
    <location>
        <begin position="240"/>
        <end position="256"/>
    </location>
</feature>
<feature type="region of interest" description="Disordered" evidence="5">
    <location>
        <begin position="166"/>
        <end position="256"/>
    </location>
</feature>
<dbReference type="OrthoDB" id="9811543at2"/>
<feature type="compositionally biased region" description="Basic and acidic residues" evidence="5">
    <location>
        <begin position="210"/>
        <end position="221"/>
    </location>
</feature>
<dbReference type="EMBL" id="LAYY01000037">
    <property type="protein sequence ID" value="KKK36206.1"/>
    <property type="molecule type" value="Genomic_DNA"/>
</dbReference>
<reference evidence="7 8" key="1">
    <citation type="submission" date="2015-04" db="EMBL/GenBank/DDBJ databases">
        <title>Taxonomic description and genome sequence of Bacillus campisalis sp. nov., a novel member of the genus Bacillus isolated from solar saltern.</title>
        <authorList>
            <person name="Mathan Kumar R."/>
            <person name="Kaur G."/>
            <person name="Kumar A."/>
            <person name="Singh N.K."/>
            <person name="Kaur N."/>
            <person name="Kumar N."/>
            <person name="Mayilraj S."/>
        </authorList>
    </citation>
    <scope>NUCLEOTIDE SEQUENCE [LARGE SCALE GENOMIC DNA]</scope>
    <source>
        <strain evidence="7 8">SA2-6</strain>
    </source>
</reference>
<keyword evidence="3" id="KW-0862">Zinc</keyword>
<dbReference type="NCBIfam" id="TIGR02890">
    <property type="entry name" value="bacill_yteA"/>
    <property type="match status" value="1"/>
</dbReference>
<dbReference type="PROSITE" id="PS51128">
    <property type="entry name" value="ZF_DKSA_2"/>
    <property type="match status" value="1"/>
</dbReference>
<accession>A0A0M2SRA4</accession>
<keyword evidence="2" id="KW-0863">Zinc-finger</keyword>
<feature type="domain" description="Zinc finger DksA/TraR C4-type" evidence="6">
    <location>
        <begin position="91"/>
        <end position="119"/>
    </location>
</feature>
<evidence type="ECO:0000256" key="4">
    <source>
        <dbReference type="PROSITE-ProRule" id="PRU00510"/>
    </source>
</evidence>
<organism evidence="7 8">
    <name type="scientific">Mesobacillus campisalis</name>
    <dbReference type="NCBI Taxonomy" id="1408103"/>
    <lineage>
        <taxon>Bacteria</taxon>
        <taxon>Bacillati</taxon>
        <taxon>Bacillota</taxon>
        <taxon>Bacilli</taxon>
        <taxon>Bacillales</taxon>
        <taxon>Bacillaceae</taxon>
        <taxon>Mesobacillus</taxon>
    </lineage>
</organism>
<dbReference type="PATRIC" id="fig|1408103.3.peg.4524"/>
<dbReference type="Pfam" id="PF01258">
    <property type="entry name" value="zf-dskA_traR"/>
    <property type="match status" value="1"/>
</dbReference>